<dbReference type="SUPFAM" id="SSF56601">
    <property type="entry name" value="beta-lactamase/transpeptidase-like"/>
    <property type="match status" value="1"/>
</dbReference>
<reference evidence="2" key="1">
    <citation type="submission" date="2014-05" db="EMBL/GenBank/DDBJ databases">
        <authorList>
            <person name="Pacey E."/>
            <person name="Bowman C.A."/>
            <person name="Russell D.A."/>
            <person name="Pope W.H."/>
            <person name="Jacobs-Sera D."/>
            <person name="Hendrix R.W."/>
            <person name="Hatfull G.F."/>
        </authorList>
    </citation>
    <scope>NUCLEOTIDE SEQUENCE [LARGE SCALE GENOMIC DNA]</scope>
</reference>
<feature type="domain" description="Beta-lactamase-related" evidence="1">
    <location>
        <begin position="95"/>
        <end position="437"/>
    </location>
</feature>
<dbReference type="EMBL" id="KJ829260">
    <property type="protein sequence ID" value="AII28303.1"/>
    <property type="molecule type" value="Genomic_DNA"/>
</dbReference>
<dbReference type="InterPro" id="IPR001466">
    <property type="entry name" value="Beta-lactam-related"/>
</dbReference>
<dbReference type="Gene3D" id="3.40.710.10">
    <property type="entry name" value="DD-peptidase/beta-lactamase superfamily"/>
    <property type="match status" value="1"/>
</dbReference>
<organism evidence="2 3">
    <name type="scientific">Mycobacterium phage YungJamal</name>
    <dbReference type="NCBI Taxonomy" id="1505226"/>
    <lineage>
        <taxon>Viruses</taxon>
        <taxon>Duplodnaviria</taxon>
        <taxon>Heunggongvirae</taxon>
        <taxon>Uroviricota</taxon>
        <taxon>Caudoviricetes</taxon>
        <taxon>Corndogvirus</taxon>
        <taxon>Mycobacterium phage Corndog</taxon>
    </lineage>
</organism>
<protein>
    <submittedName>
        <fullName evidence="2">Minor tail protein</fullName>
    </submittedName>
</protein>
<name>A0A076G9G8_BPMCO</name>
<dbReference type="PANTHER" id="PTHR46825:SF7">
    <property type="entry name" value="D-ALANYL-D-ALANINE CARBOXYPEPTIDASE"/>
    <property type="match status" value="1"/>
</dbReference>
<dbReference type="Pfam" id="PF00144">
    <property type="entry name" value="Beta-lactamase"/>
    <property type="match status" value="1"/>
</dbReference>
<accession>A0A076G9G8</accession>
<dbReference type="InterPro" id="IPR012338">
    <property type="entry name" value="Beta-lactam/transpept-like"/>
</dbReference>
<proteinExistence type="predicted"/>
<dbReference type="PANTHER" id="PTHR46825">
    <property type="entry name" value="D-ALANYL-D-ALANINE-CARBOXYPEPTIDASE/ENDOPEPTIDASE AMPH"/>
    <property type="match status" value="1"/>
</dbReference>
<evidence type="ECO:0000313" key="3">
    <source>
        <dbReference type="Proteomes" id="UP000028668"/>
    </source>
</evidence>
<dbReference type="Proteomes" id="UP000028668">
    <property type="component" value="Segment"/>
</dbReference>
<dbReference type="InterPro" id="IPR050491">
    <property type="entry name" value="AmpC-like"/>
</dbReference>
<evidence type="ECO:0000259" key="1">
    <source>
        <dbReference type="Pfam" id="PF00144"/>
    </source>
</evidence>
<sequence>MPSGLRGYNVFLDGVKINNDPIPNGGTIPLAGLSQATDYSSRITVTAIDNAGNESEPVTLADLGTTATTTVPSPDDPLPADITAAIDALVASKLKPNTKTDGALVGIVTPNGSYYKAYGGDRTSGQTLTLAHRTRYGSISKMYCNTLVLAQIDAGHISFDDTLDQFVSGVANGDKITIRHLLMMQSGIKDYLGEDAAVQQSYFLNPTSTFDPMPYIRSYEPMYEPGESSSYSNSNTILLGKILEWCDAEYGAGRGIRQIILEDACATLGLDETEWPTGNYLSPPYMRGWTPNLALPQIQALLGPLAFLAGLFGYPTAAELEWTAVSTTWAGAAGSLGGTIYDLVKFGEHLRDGTLLSPEMKRRQEEEFVTYVTYDPKGPWEGPGWMGFGLNTILFGYWQGWIGNLGGYISVLFYNKRDGSIIALSLNNFTAESVDLFYRIAYLLKPEDSVLSPWILRPRGKIGSTSKVGKPGVYVYHEPGDEDGNTEVPLKVPFYI</sequence>
<gene>
    <name evidence="2" type="primary">64</name>
    <name evidence="2" type="ORF">PBI_YUNGJAMAL_64</name>
</gene>
<evidence type="ECO:0000313" key="2">
    <source>
        <dbReference type="EMBL" id="AII28303.1"/>
    </source>
</evidence>